<evidence type="ECO:0000256" key="5">
    <source>
        <dbReference type="HAMAP-Rule" id="MF_00445"/>
    </source>
</evidence>
<dbReference type="EMBL" id="JBAJEX010000008">
    <property type="protein sequence ID" value="MEO1767521.1"/>
    <property type="molecule type" value="Genomic_DNA"/>
</dbReference>
<dbReference type="NCBIfam" id="TIGR01770">
    <property type="entry name" value="NDH_I_N"/>
    <property type="match status" value="1"/>
</dbReference>
<feature type="transmembrane region" description="Helical" evidence="5">
    <location>
        <begin position="301"/>
        <end position="319"/>
    </location>
</feature>
<feature type="transmembrane region" description="Helical" evidence="5">
    <location>
        <begin position="275"/>
        <end position="294"/>
    </location>
</feature>
<feature type="transmembrane region" description="Helical" evidence="5">
    <location>
        <begin position="131"/>
        <end position="150"/>
    </location>
</feature>
<feature type="transmembrane region" description="Helical" evidence="5">
    <location>
        <begin position="12"/>
        <end position="32"/>
    </location>
</feature>
<dbReference type="EC" id="7.1.1.-" evidence="5"/>
<evidence type="ECO:0000313" key="9">
    <source>
        <dbReference type="Proteomes" id="UP001482231"/>
    </source>
</evidence>
<keyword evidence="5" id="KW-0830">Ubiquinone</keyword>
<comment type="subcellular location">
    <subcellularLocation>
        <location evidence="5">Cell membrane</location>
        <topology evidence="5">Multi-pass membrane protein</topology>
    </subcellularLocation>
    <subcellularLocation>
        <location evidence="1">Endomembrane system</location>
        <topology evidence="1">Multi-pass membrane protein</topology>
    </subcellularLocation>
    <subcellularLocation>
        <location evidence="6">Membrane</location>
        <topology evidence="6">Multi-pass membrane protein</topology>
    </subcellularLocation>
</comment>
<comment type="similarity">
    <text evidence="5">Belongs to the complex I subunit 2 family.</text>
</comment>
<comment type="caution">
    <text evidence="8">The sequence shown here is derived from an EMBL/GenBank/DDBJ whole genome shotgun (WGS) entry which is preliminary data.</text>
</comment>
<feature type="transmembrane region" description="Helical" evidence="5">
    <location>
        <begin position="39"/>
        <end position="60"/>
    </location>
</feature>
<evidence type="ECO:0000256" key="6">
    <source>
        <dbReference type="RuleBase" id="RU000320"/>
    </source>
</evidence>
<keyword evidence="5" id="KW-0813">Transport</keyword>
<evidence type="ECO:0000256" key="2">
    <source>
        <dbReference type="ARBA" id="ARBA00022692"/>
    </source>
</evidence>
<keyword evidence="9" id="KW-1185">Reference proteome</keyword>
<dbReference type="Pfam" id="PF00361">
    <property type="entry name" value="Proton_antipo_M"/>
    <property type="match status" value="1"/>
</dbReference>
<feature type="transmembrane region" description="Helical" evidence="5">
    <location>
        <begin position="371"/>
        <end position="394"/>
    </location>
</feature>
<protein>
    <recommendedName>
        <fullName evidence="5">NADH-quinone oxidoreductase subunit N</fullName>
        <ecNumber evidence="5">7.1.1.-</ecNumber>
    </recommendedName>
    <alternativeName>
        <fullName evidence="5">NADH dehydrogenase I subunit N</fullName>
    </alternativeName>
    <alternativeName>
        <fullName evidence="5">NDH-1 subunit N</fullName>
    </alternativeName>
</protein>
<keyword evidence="3 5" id="KW-1133">Transmembrane helix</keyword>
<feature type="transmembrane region" description="Helical" evidence="5">
    <location>
        <begin position="206"/>
        <end position="230"/>
    </location>
</feature>
<sequence length="482" mass="51513">MMADFVLADLLPALPELVLLGMACTVLILDLFLADDLRWITFALALAALGGAALATVLTLDPVPTLAFANTFVDDRLADVLKLMLDGAVAAVLIYSRDYLRARGMDRGEFYVLVLFATLGMMIMISASHFLTLYLGLELLSLCLYALVGLKRDDRLASEAAMKYFVLGALASGLLLYGMSLLYGVTGSLELARVAAALPGMGADPVLVFGLVFVVAGLAFKLGVVPFHMWIPDVYQGAPTAITLFIGSAPKLAAFAFFMRLLVDGLQALAADWQPMLALMAVLSIALGNVTAIAQTNIKRMLAYSTISHMGFVLLGFLAGSEQGYSAAFFYVAAYVLMSLGGFAMILLLSREGFEAEALDHFKGLNQRSPWHAFLMLLLMFSMAGVPPTVGFYAKLSVLKAALDAGFLWLVVFAVLMSVAGAFYYLRVVKLMYFDAPSEPAAPGANPGMQVLLSANGLAVLALGLMPQPLMALCATAIRQMV</sequence>
<proteinExistence type="inferred from homology"/>
<comment type="subunit">
    <text evidence="5">NDH-1 is composed of 14 different subunits. Subunits NuoA, H, J, K, L, M, N constitute the membrane sector of the complex.</text>
</comment>
<dbReference type="PRINTS" id="PR01434">
    <property type="entry name" value="NADHDHGNASE5"/>
</dbReference>
<dbReference type="InterPro" id="IPR001750">
    <property type="entry name" value="ND/Mrp_TM"/>
</dbReference>
<evidence type="ECO:0000313" key="8">
    <source>
        <dbReference type="EMBL" id="MEO1767521.1"/>
    </source>
</evidence>
<dbReference type="Proteomes" id="UP001482231">
    <property type="component" value="Unassembled WGS sequence"/>
</dbReference>
<evidence type="ECO:0000256" key="3">
    <source>
        <dbReference type="ARBA" id="ARBA00022989"/>
    </source>
</evidence>
<dbReference type="InterPro" id="IPR010096">
    <property type="entry name" value="NADH-Q_OxRdtase_suN/2"/>
</dbReference>
<evidence type="ECO:0000259" key="7">
    <source>
        <dbReference type="Pfam" id="PF00361"/>
    </source>
</evidence>
<feature type="transmembrane region" description="Helical" evidence="5">
    <location>
        <begin position="108"/>
        <end position="125"/>
    </location>
</feature>
<dbReference type="HAMAP" id="MF_00445">
    <property type="entry name" value="NDH1_NuoN_1"/>
    <property type="match status" value="1"/>
</dbReference>
<gene>
    <name evidence="5 8" type="primary">nuoN</name>
    <name evidence="8" type="ORF">V6E02_09890</name>
</gene>
<dbReference type="RefSeq" id="WP_347308633.1">
    <property type="nucleotide sequence ID" value="NZ_JBAJEX010000008.1"/>
</dbReference>
<feature type="domain" description="NADH:quinone oxidoreductase/Mrp antiporter transmembrane" evidence="7">
    <location>
        <begin position="127"/>
        <end position="419"/>
    </location>
</feature>
<keyword evidence="5" id="KW-0520">NAD</keyword>
<organism evidence="8 9">
    <name type="scientific">Thiobacter aerophilum</name>
    <dbReference type="NCBI Taxonomy" id="3121275"/>
    <lineage>
        <taxon>Bacteria</taxon>
        <taxon>Pseudomonadati</taxon>
        <taxon>Pseudomonadota</taxon>
        <taxon>Betaproteobacteria</taxon>
        <taxon>Burkholderiales</taxon>
        <taxon>Thiobacteraceae</taxon>
        <taxon>Thiobacter</taxon>
    </lineage>
</organism>
<dbReference type="NCBIfam" id="NF004442">
    <property type="entry name" value="PRK05777.1-5"/>
    <property type="match status" value="1"/>
</dbReference>
<evidence type="ECO:0000256" key="4">
    <source>
        <dbReference type="ARBA" id="ARBA00023136"/>
    </source>
</evidence>
<comment type="function">
    <text evidence="5">NDH-1 shuttles electrons from NADH, via FMN and iron-sulfur (Fe-S) centers, to quinones in the respiratory chain. The immediate electron acceptor for the enzyme in this species is believed to be ubiquinone. Couples the redox reaction to proton translocation (for every two electrons transferred, four hydrogen ions are translocated across the cytoplasmic membrane), and thus conserves the redox energy in a proton gradient.</text>
</comment>
<feature type="transmembrane region" description="Helical" evidence="5">
    <location>
        <begin position="325"/>
        <end position="350"/>
    </location>
</feature>
<keyword evidence="5" id="KW-0874">Quinone</keyword>
<accession>A0ABV0EFS5</accession>
<keyword evidence="2 5" id="KW-0812">Transmembrane</keyword>
<name>A0ABV0EFS5_9BURK</name>
<keyword evidence="5" id="KW-1278">Translocase</keyword>
<comment type="catalytic activity">
    <reaction evidence="5">
        <text>a quinone + NADH + 5 H(+)(in) = a quinol + NAD(+) + 4 H(+)(out)</text>
        <dbReference type="Rhea" id="RHEA:57888"/>
        <dbReference type="ChEBI" id="CHEBI:15378"/>
        <dbReference type="ChEBI" id="CHEBI:24646"/>
        <dbReference type="ChEBI" id="CHEBI:57540"/>
        <dbReference type="ChEBI" id="CHEBI:57945"/>
        <dbReference type="ChEBI" id="CHEBI:132124"/>
    </reaction>
</comment>
<feature type="transmembrane region" description="Helical" evidence="5">
    <location>
        <begin position="80"/>
        <end position="96"/>
    </location>
</feature>
<reference evidence="8 9" key="1">
    <citation type="submission" date="2024-02" db="EMBL/GenBank/DDBJ databases">
        <title>New thermophilic sulfur-oxidizing bacteria from a hot springs of the Uzon caldera (Kamchatka, Russia).</title>
        <authorList>
            <person name="Dukat A.M."/>
            <person name="Elcheninov A.G."/>
            <person name="Frolov E.N."/>
        </authorList>
    </citation>
    <scope>NUCLEOTIDE SEQUENCE [LARGE SCALE GENOMIC DNA]</scope>
    <source>
        <strain evidence="8 9">AK1</strain>
    </source>
</reference>
<feature type="transmembrane region" description="Helical" evidence="5">
    <location>
        <begin position="406"/>
        <end position="426"/>
    </location>
</feature>
<feature type="transmembrane region" description="Helical" evidence="5">
    <location>
        <begin position="242"/>
        <end position="263"/>
    </location>
</feature>
<dbReference type="PANTHER" id="PTHR22773">
    <property type="entry name" value="NADH DEHYDROGENASE"/>
    <property type="match status" value="1"/>
</dbReference>
<evidence type="ECO:0000256" key="1">
    <source>
        <dbReference type="ARBA" id="ARBA00004127"/>
    </source>
</evidence>
<keyword evidence="5" id="KW-1003">Cell membrane</keyword>
<feature type="transmembrane region" description="Helical" evidence="5">
    <location>
        <begin position="162"/>
        <end position="186"/>
    </location>
</feature>
<keyword evidence="4 5" id="KW-0472">Membrane</keyword>